<dbReference type="EMBL" id="MBFU01000302">
    <property type="protein sequence ID" value="PWA00787.1"/>
    <property type="molecule type" value="Genomic_DNA"/>
</dbReference>
<keyword evidence="2" id="KW-0472">Membrane</keyword>
<name>A0A2U1J6T5_SMIAN</name>
<organism evidence="3 4">
    <name type="scientific">Smittium angustum</name>
    <dbReference type="NCBI Taxonomy" id="133377"/>
    <lineage>
        <taxon>Eukaryota</taxon>
        <taxon>Fungi</taxon>
        <taxon>Fungi incertae sedis</taxon>
        <taxon>Zoopagomycota</taxon>
        <taxon>Kickxellomycotina</taxon>
        <taxon>Harpellomycetes</taxon>
        <taxon>Harpellales</taxon>
        <taxon>Legeriomycetaceae</taxon>
        <taxon>Smittium</taxon>
    </lineage>
</organism>
<keyword evidence="2" id="KW-1133">Transmembrane helix</keyword>
<dbReference type="InterPro" id="IPR051603">
    <property type="entry name" value="Zinc-ADH_QOR/CCCR"/>
</dbReference>
<evidence type="ECO:0000256" key="2">
    <source>
        <dbReference type="SAM" id="Phobius"/>
    </source>
</evidence>
<dbReference type="Proteomes" id="UP000245591">
    <property type="component" value="Unassembled WGS sequence"/>
</dbReference>
<dbReference type="PANTHER" id="PTHR44154">
    <property type="entry name" value="QUINONE OXIDOREDUCTASE"/>
    <property type="match status" value="1"/>
</dbReference>
<proteinExistence type="predicted"/>
<evidence type="ECO:0000256" key="1">
    <source>
        <dbReference type="ARBA" id="ARBA00022857"/>
    </source>
</evidence>
<gene>
    <name evidence="3" type="ORF">BB558_003154</name>
</gene>
<dbReference type="InterPro" id="IPR036291">
    <property type="entry name" value="NAD(P)-bd_dom_sf"/>
</dbReference>
<feature type="transmembrane region" description="Helical" evidence="2">
    <location>
        <begin position="62"/>
        <end position="82"/>
    </location>
</feature>
<dbReference type="AlphaFoldDB" id="A0A2U1J6T5"/>
<evidence type="ECO:0000313" key="4">
    <source>
        <dbReference type="Proteomes" id="UP000245591"/>
    </source>
</evidence>
<comment type="caution">
    <text evidence="3">The sequence shown here is derived from an EMBL/GenBank/DDBJ whole genome shotgun (WGS) entry which is preliminary data.</text>
</comment>
<feature type="non-terminal residue" evidence="3">
    <location>
        <position position="1"/>
    </location>
</feature>
<protein>
    <submittedName>
        <fullName evidence="3">Uncharacterized protein</fullName>
    </submittedName>
</protein>
<reference evidence="3 4" key="1">
    <citation type="journal article" date="2018" name="MBio">
        <title>Comparative Genomics Reveals the Core Gene Toolbox for the Fungus-Insect Symbiosis.</title>
        <authorList>
            <person name="Wang Y."/>
            <person name="Stata M."/>
            <person name="Wang W."/>
            <person name="Stajich J.E."/>
            <person name="White M.M."/>
            <person name="Moncalvo J.M."/>
        </authorList>
    </citation>
    <scope>NUCLEOTIDE SEQUENCE [LARGE SCALE GENOMIC DNA]</scope>
    <source>
        <strain evidence="3 4">AUS-126-30</strain>
    </source>
</reference>
<dbReference type="Gene3D" id="3.40.50.720">
    <property type="entry name" value="NAD(P)-binding Rossmann-like Domain"/>
    <property type="match status" value="1"/>
</dbReference>
<keyword evidence="2" id="KW-0812">Transmembrane</keyword>
<dbReference type="PANTHER" id="PTHR44154:SF1">
    <property type="entry name" value="QUINONE OXIDOREDUCTASE"/>
    <property type="match status" value="1"/>
</dbReference>
<dbReference type="InterPro" id="IPR011032">
    <property type="entry name" value="GroES-like_sf"/>
</dbReference>
<accession>A0A2U1J6T5</accession>
<dbReference type="SUPFAM" id="SSF50129">
    <property type="entry name" value="GroES-like"/>
    <property type="match status" value="1"/>
</dbReference>
<dbReference type="Gene3D" id="3.90.180.10">
    <property type="entry name" value="Medium-chain alcohol dehydrogenases, catalytic domain"/>
    <property type="match status" value="1"/>
</dbReference>
<dbReference type="SUPFAM" id="SSF51735">
    <property type="entry name" value="NAD(P)-binding Rossmann-fold domains"/>
    <property type="match status" value="1"/>
</dbReference>
<sequence length="113" mass="12605">GQRVLGYILWCTYAEYVCVKEDQAHMIPNSLKFEQAACFYITYSASYAGLVFRANLKPGTNFLVYAAAGCVGIVASTVIAAVRSGEKFAIYKKEGVDHAINYRNKSWTKRYPS</sequence>
<evidence type="ECO:0000313" key="3">
    <source>
        <dbReference type="EMBL" id="PWA00787.1"/>
    </source>
</evidence>
<keyword evidence="1" id="KW-0521">NADP</keyword>
<keyword evidence="4" id="KW-1185">Reference proteome</keyword>